<dbReference type="EMBL" id="JAATEN010000010">
    <property type="protein sequence ID" value="NJQ01882.1"/>
    <property type="molecule type" value="Genomic_DNA"/>
</dbReference>
<evidence type="ECO:0000256" key="2">
    <source>
        <dbReference type="SAM" id="Phobius"/>
    </source>
</evidence>
<feature type="chain" id="PRO_5045382074" description="Tat pathway signal sequence domain protein" evidence="3">
    <location>
        <begin position="22"/>
        <end position="136"/>
    </location>
</feature>
<proteinExistence type="predicted"/>
<comment type="caution">
    <text evidence="4">The sequence shown here is derived from an EMBL/GenBank/DDBJ whole genome shotgun (WGS) entry which is preliminary data.</text>
</comment>
<gene>
    <name evidence="4" type="ORF">HCK00_15405</name>
</gene>
<keyword evidence="5" id="KW-1185">Reference proteome</keyword>
<dbReference type="RefSeq" id="WP_168102508.1">
    <property type="nucleotide sequence ID" value="NZ_JAATEN010000010.1"/>
</dbReference>
<keyword evidence="3" id="KW-0732">Signal</keyword>
<dbReference type="Proteomes" id="UP000695264">
    <property type="component" value="Unassembled WGS sequence"/>
</dbReference>
<evidence type="ECO:0000256" key="1">
    <source>
        <dbReference type="SAM" id="MobiDB-lite"/>
    </source>
</evidence>
<feature type="transmembrane region" description="Helical" evidence="2">
    <location>
        <begin position="92"/>
        <end position="111"/>
    </location>
</feature>
<organism evidence="4 5">
    <name type="scientific">Streptomyces zingiberis</name>
    <dbReference type="NCBI Taxonomy" id="2053010"/>
    <lineage>
        <taxon>Bacteria</taxon>
        <taxon>Bacillati</taxon>
        <taxon>Actinomycetota</taxon>
        <taxon>Actinomycetes</taxon>
        <taxon>Kitasatosporales</taxon>
        <taxon>Streptomycetaceae</taxon>
        <taxon>Streptomyces</taxon>
    </lineage>
</organism>
<evidence type="ECO:0000313" key="4">
    <source>
        <dbReference type="EMBL" id="NJQ01882.1"/>
    </source>
</evidence>
<accession>A0ABX1C1P8</accession>
<reference evidence="4 5" key="1">
    <citation type="submission" date="2020-03" db="EMBL/GenBank/DDBJ databases">
        <title>WGS of actinomycetes isolated from Thailand.</title>
        <authorList>
            <person name="Thawai C."/>
        </authorList>
    </citation>
    <scope>NUCLEOTIDE SEQUENCE [LARGE SCALE GENOMIC DNA]</scope>
    <source>
        <strain evidence="4 5">PLAI 1-29</strain>
    </source>
</reference>
<name>A0ABX1C1P8_9ACTN</name>
<evidence type="ECO:0008006" key="6">
    <source>
        <dbReference type="Google" id="ProtNLM"/>
    </source>
</evidence>
<keyword evidence="2" id="KW-0472">Membrane</keyword>
<evidence type="ECO:0000256" key="3">
    <source>
        <dbReference type="SAM" id="SignalP"/>
    </source>
</evidence>
<keyword evidence="2" id="KW-0812">Transmembrane</keyword>
<sequence>MASGALRAAAALVVVAGSVLAAPGASGPPSPPPPPAPAAVVVAVPSAVTAGGGAASPVRDSVVAAGAGVPAVAARAEAPVPRGGGRPNTRQIVVSLVLTAGALLGMVVLAVHRHREAGRPTPPDPRRRRTPPPDRS</sequence>
<protein>
    <recommendedName>
        <fullName evidence="6">Tat pathway signal sequence domain protein</fullName>
    </recommendedName>
</protein>
<evidence type="ECO:0000313" key="5">
    <source>
        <dbReference type="Proteomes" id="UP000695264"/>
    </source>
</evidence>
<feature type="region of interest" description="Disordered" evidence="1">
    <location>
        <begin position="114"/>
        <end position="136"/>
    </location>
</feature>
<keyword evidence="2" id="KW-1133">Transmembrane helix</keyword>
<feature type="signal peptide" evidence="3">
    <location>
        <begin position="1"/>
        <end position="21"/>
    </location>
</feature>